<dbReference type="NCBIfam" id="TIGR02717">
    <property type="entry name" value="AcCoA-syn-alpha"/>
    <property type="match status" value="1"/>
</dbReference>
<evidence type="ECO:0000259" key="6">
    <source>
        <dbReference type="PROSITE" id="PS50975"/>
    </source>
</evidence>
<evidence type="ECO:0000256" key="5">
    <source>
        <dbReference type="PROSITE-ProRule" id="PRU00409"/>
    </source>
</evidence>
<dbReference type="PANTHER" id="PTHR43334:SF1">
    <property type="entry name" value="3-HYDROXYPROPIONATE--COA LIGASE [ADP-FORMING]"/>
    <property type="match status" value="1"/>
</dbReference>
<name>A0A4Y7RKC0_9FIRM</name>
<evidence type="ECO:0000256" key="4">
    <source>
        <dbReference type="ARBA" id="ARBA00060888"/>
    </source>
</evidence>
<proteinExistence type="inferred from homology"/>
<dbReference type="FunFam" id="3.30.1490.20:FF:000020">
    <property type="entry name" value="Protein lysine acetyltransferase"/>
    <property type="match status" value="1"/>
</dbReference>
<dbReference type="GO" id="GO:0046872">
    <property type="term" value="F:metal ion binding"/>
    <property type="evidence" value="ECO:0007669"/>
    <property type="project" value="InterPro"/>
</dbReference>
<dbReference type="Pfam" id="PF13380">
    <property type="entry name" value="CoA_binding_2"/>
    <property type="match status" value="1"/>
</dbReference>
<protein>
    <recommendedName>
        <fullName evidence="6">ATP-grasp domain-containing protein</fullName>
    </recommendedName>
</protein>
<dbReference type="Proteomes" id="UP000297597">
    <property type="component" value="Unassembled WGS sequence"/>
</dbReference>
<dbReference type="Pfam" id="PF13549">
    <property type="entry name" value="ATP-grasp_5"/>
    <property type="match status" value="1"/>
</dbReference>
<dbReference type="InterPro" id="IPR032875">
    <property type="entry name" value="Succ_CoA_lig_flav_dom"/>
</dbReference>
<dbReference type="PANTHER" id="PTHR43334">
    <property type="entry name" value="ACETATE--COA LIGASE [ADP-FORMING]"/>
    <property type="match status" value="1"/>
</dbReference>
<organism evidence="7 8">
    <name type="scientific">Pelotomaculum propionicicum</name>
    <dbReference type="NCBI Taxonomy" id="258475"/>
    <lineage>
        <taxon>Bacteria</taxon>
        <taxon>Bacillati</taxon>
        <taxon>Bacillota</taxon>
        <taxon>Clostridia</taxon>
        <taxon>Eubacteriales</taxon>
        <taxon>Desulfotomaculaceae</taxon>
        <taxon>Pelotomaculum</taxon>
    </lineage>
</organism>
<dbReference type="InterPro" id="IPR014089">
    <property type="entry name" value="AcCoA-synth-alpha"/>
</dbReference>
<evidence type="ECO:0000313" key="8">
    <source>
        <dbReference type="Proteomes" id="UP000297597"/>
    </source>
</evidence>
<dbReference type="SUPFAM" id="SSF56059">
    <property type="entry name" value="Glutathione synthetase ATP-binding domain-like"/>
    <property type="match status" value="1"/>
</dbReference>
<dbReference type="InterPro" id="IPR003781">
    <property type="entry name" value="CoA-bd"/>
</dbReference>
<keyword evidence="2 5" id="KW-0547">Nucleotide-binding</keyword>
<dbReference type="Gene3D" id="3.30.470.20">
    <property type="entry name" value="ATP-grasp fold, B domain"/>
    <property type="match status" value="1"/>
</dbReference>
<dbReference type="InterPro" id="IPR011761">
    <property type="entry name" value="ATP-grasp"/>
</dbReference>
<comment type="similarity">
    <text evidence="4">In the N-terminal section; belongs to the acetate CoA ligase alpha subunit family.</text>
</comment>
<dbReference type="PROSITE" id="PS50975">
    <property type="entry name" value="ATP_GRASP"/>
    <property type="match status" value="1"/>
</dbReference>
<dbReference type="Gene3D" id="3.30.1490.20">
    <property type="entry name" value="ATP-grasp fold, A domain"/>
    <property type="match status" value="1"/>
</dbReference>
<dbReference type="Pfam" id="PF13607">
    <property type="entry name" value="Succ_CoA_lig"/>
    <property type="match status" value="1"/>
</dbReference>
<reference evidence="7 8" key="1">
    <citation type="journal article" date="2018" name="Environ. Microbiol.">
        <title>Novel energy conservation strategies and behaviour of Pelotomaculum schinkii driving syntrophic propionate catabolism.</title>
        <authorList>
            <person name="Hidalgo-Ahumada C.A.P."/>
            <person name="Nobu M.K."/>
            <person name="Narihiro T."/>
            <person name="Tamaki H."/>
            <person name="Liu W.T."/>
            <person name="Kamagata Y."/>
            <person name="Stams A.J.M."/>
            <person name="Imachi H."/>
            <person name="Sousa D.Z."/>
        </authorList>
    </citation>
    <scope>NUCLEOTIDE SEQUENCE [LARGE SCALE GENOMIC DNA]</scope>
    <source>
        <strain evidence="7 8">MGP</strain>
    </source>
</reference>
<dbReference type="GO" id="GO:0043758">
    <property type="term" value="F:acetate-CoA ligase (ADP-forming) activity"/>
    <property type="evidence" value="ECO:0007669"/>
    <property type="project" value="InterPro"/>
</dbReference>
<evidence type="ECO:0000256" key="3">
    <source>
        <dbReference type="ARBA" id="ARBA00022840"/>
    </source>
</evidence>
<dbReference type="OrthoDB" id="9807426at2"/>
<dbReference type="InterPro" id="IPR043938">
    <property type="entry name" value="Ligase_CoA_dom"/>
</dbReference>
<dbReference type="EMBL" id="QFFZ01000053">
    <property type="protein sequence ID" value="TEB09276.1"/>
    <property type="molecule type" value="Genomic_DNA"/>
</dbReference>
<dbReference type="InterPro" id="IPR013815">
    <property type="entry name" value="ATP_grasp_subdomain_1"/>
</dbReference>
<dbReference type="AlphaFoldDB" id="A0A4Y7RKC0"/>
<feature type="domain" description="ATP-grasp" evidence="6">
    <location>
        <begin position="493"/>
        <end position="529"/>
    </location>
</feature>
<evidence type="ECO:0000313" key="7">
    <source>
        <dbReference type="EMBL" id="TEB09276.1"/>
    </source>
</evidence>
<evidence type="ECO:0000256" key="1">
    <source>
        <dbReference type="ARBA" id="ARBA00022598"/>
    </source>
</evidence>
<dbReference type="SMART" id="SM00881">
    <property type="entry name" value="CoA_binding"/>
    <property type="match status" value="1"/>
</dbReference>
<dbReference type="Gene3D" id="3.40.50.720">
    <property type="entry name" value="NAD(P)-binding Rossmann-like Domain"/>
    <property type="match status" value="1"/>
</dbReference>
<evidence type="ECO:0000256" key="2">
    <source>
        <dbReference type="ARBA" id="ARBA00022741"/>
    </source>
</evidence>
<keyword evidence="1" id="KW-0436">Ligase</keyword>
<dbReference type="Pfam" id="PF19045">
    <property type="entry name" value="Ligase_CoA_2"/>
    <property type="match status" value="1"/>
</dbReference>
<dbReference type="InterPro" id="IPR036291">
    <property type="entry name" value="NAD(P)-bd_dom_sf"/>
</dbReference>
<dbReference type="SUPFAM" id="SSF52210">
    <property type="entry name" value="Succinyl-CoA synthetase domains"/>
    <property type="match status" value="2"/>
</dbReference>
<dbReference type="RefSeq" id="WP_134215271.1">
    <property type="nucleotide sequence ID" value="NZ_QFFZ01000053.1"/>
</dbReference>
<gene>
    <name evidence="7" type="ORF">Pmgp_03265</name>
</gene>
<sequence>MGETSHFTNPKSLAVIGASNTPGKIGNALVKNLIESGYKGKIYPVNHKEKEVLGLPSFPSITEIPDDIETAIFVVPAKKVLDAALECGKKGVKNLVVITAGFKEIGRAGAELEKEFLAICRQYNMRMLGPNCVGFIDTHTPINATFLKGFPPKGEIAFISQSGAILASILDWSQTAGIGYSRIFSLGNKADLSEVDFIAEAADDPNTKVILCYIEDVAHGPEFLKTVSEATKKKPVVILKSGTSQSGALAASSHTGALAGSNLAYDTAFKRCGVLRVSSMSELLDLAIAFADQPVPKGDRVAVVTNSGGPGIIATDKAELNGLQMARFSKETIEELRSYLPAEAGIYNPVDVLGDAKADRFRFALEKVFKDENVDSIALLLCPVAVTEPLETAQALIELSREYPEKTVIAAYMGGQALAEGAKLLTDNGIPCFAMPEPAIAVIAGMSSYRKMKERAVARQKAEDVKPDQKTVKAVFYDVSRDNRLALLGSEASEVIEAYGVAVAPTALSQSPDEAAEIAEEMGYPVVLKIASPKILHKTDVGGVIAGLQSSEEVKNAYVNIMETVHRYLPNVVPYGIEIQKMVPKGIELIVGMTRDVQFGPMVGFGLGGIFVNLIKDVSFRLANGLTSEEIAEMISETKAYMLLKGYRGDKPADIAAISEVIRRVAILARDFPEITEIDINPVFAYEKGVAALDVKITLS</sequence>
<dbReference type="SUPFAM" id="SSF51735">
    <property type="entry name" value="NAD(P)-binding Rossmann-fold domains"/>
    <property type="match status" value="1"/>
</dbReference>
<dbReference type="Gene3D" id="3.40.50.261">
    <property type="entry name" value="Succinyl-CoA synthetase domains"/>
    <property type="match status" value="2"/>
</dbReference>
<keyword evidence="8" id="KW-1185">Reference proteome</keyword>
<dbReference type="GO" id="GO:0005524">
    <property type="term" value="F:ATP binding"/>
    <property type="evidence" value="ECO:0007669"/>
    <property type="project" value="UniProtKB-UniRule"/>
</dbReference>
<keyword evidence="3 5" id="KW-0067">ATP-binding</keyword>
<dbReference type="InterPro" id="IPR016102">
    <property type="entry name" value="Succinyl-CoA_synth-like"/>
</dbReference>
<accession>A0A4Y7RKC0</accession>
<dbReference type="InterPro" id="IPR051538">
    <property type="entry name" value="Acyl-CoA_Synth/Transferase"/>
</dbReference>
<comment type="caution">
    <text evidence="7">The sequence shown here is derived from an EMBL/GenBank/DDBJ whole genome shotgun (WGS) entry which is preliminary data.</text>
</comment>